<evidence type="ECO:0000256" key="8">
    <source>
        <dbReference type="ARBA" id="ARBA00022692"/>
    </source>
</evidence>
<comment type="subcellular location">
    <subcellularLocation>
        <location evidence="1 12">Cell inner membrane</location>
        <topology evidence="1 12">Multi-pass membrane protein</topology>
    </subcellularLocation>
    <subcellularLocation>
        <location evidence="11">Cell membrane</location>
        <topology evidence="11">Multi-pass membrane protein</topology>
    </subcellularLocation>
</comment>
<dbReference type="OrthoDB" id="9815445at2"/>
<dbReference type="SUPFAM" id="SSF161098">
    <property type="entry name" value="MetI-like"/>
    <property type="match status" value="1"/>
</dbReference>
<evidence type="ECO:0000256" key="2">
    <source>
        <dbReference type="ARBA" id="ARBA00008852"/>
    </source>
</evidence>
<sequence length="289" mass="32278">MSNDVVLQFNRKRSRITEILFYAINGILVIGFLYPLACVFISSLKISSDLVMTPPTWWPSIFTINNFSELLLSNNSMTRAIMLSGVISLLTVVGTVILSTLAGYGFSRFNFRGKNLFFVIVLLTMMIPFQPILTPLFIIITKMGLQNNIIGLVLVYITFQLPFSVFMMRNTFDSIPREIDEAAQLDGCSPLKILFRVMPTMVSPGIVTVIVTTFIAAWNEFLVALVFMTDSENYTMPILLFTTSSGQYGTVNWGLLQASTTFTMLPCIIIFLFLQKHYVSGLTSGATKG</sequence>
<evidence type="ECO:0000313" key="15">
    <source>
        <dbReference type="EMBL" id="POP49475.1"/>
    </source>
</evidence>
<feature type="transmembrane region" description="Helical" evidence="11">
    <location>
        <begin position="248"/>
        <end position="274"/>
    </location>
</feature>
<evidence type="ECO:0000256" key="12">
    <source>
        <dbReference type="RuleBase" id="RU363056"/>
    </source>
</evidence>
<feature type="transmembrane region" description="Helical" evidence="11">
    <location>
        <begin position="20"/>
        <end position="44"/>
    </location>
</feature>
<reference evidence="16 17" key="1">
    <citation type="submission" date="2018-01" db="EMBL/GenBank/DDBJ databases">
        <title>Superficieibacter electus gen. nov., sp. nov., an extended-spectrum beta-lactamase possessing member of the Enterobacteriaceae family, isolated from intensive care unit surfaces.</title>
        <authorList>
            <person name="Potter R.F."/>
            <person name="D'Souza A.W."/>
        </authorList>
    </citation>
    <scope>NUCLEOTIDE SEQUENCE [LARGE SCALE GENOMIC DNA]</scope>
    <source>
        <strain evidence="15 17">BP-1</strain>
        <strain evidence="14 16">BP-2</strain>
    </source>
</reference>
<dbReference type="InterPro" id="IPR000515">
    <property type="entry name" value="MetI-like"/>
</dbReference>
<keyword evidence="9 11" id="KW-1133">Transmembrane helix</keyword>
<feature type="transmembrane region" description="Helical" evidence="11">
    <location>
        <begin position="80"/>
        <end position="104"/>
    </location>
</feature>
<dbReference type="RefSeq" id="WP_103674878.1">
    <property type="nucleotide sequence ID" value="NZ_PQGD01000005.1"/>
</dbReference>
<keyword evidence="10 11" id="KW-0472">Membrane</keyword>
<protein>
    <recommendedName>
        <fullName evidence="4 12">sn-glycerol-3-phosphate transport system permease protein UgpE</fullName>
    </recommendedName>
</protein>
<name>A0A2P5GSE7_9ENTR</name>
<comment type="function">
    <text evidence="12">Part of the ABC transporter complex UgpBAEC involved in sn-glycerol-3-phosphate (G3P) import. Probably responsible for the translocation of the substrate across the membrane.</text>
</comment>
<evidence type="ECO:0000256" key="10">
    <source>
        <dbReference type="ARBA" id="ARBA00023136"/>
    </source>
</evidence>
<comment type="caution">
    <text evidence="15">The sequence shown here is derived from an EMBL/GenBank/DDBJ whole genome shotgun (WGS) entry which is preliminary data.</text>
</comment>
<keyword evidence="7 12" id="KW-0997">Cell inner membrane</keyword>
<organism evidence="15 17">
    <name type="scientific">Superficieibacter electus</name>
    <dbReference type="NCBI Taxonomy" id="2022662"/>
    <lineage>
        <taxon>Bacteria</taxon>
        <taxon>Pseudomonadati</taxon>
        <taxon>Pseudomonadota</taxon>
        <taxon>Gammaproteobacteria</taxon>
        <taxon>Enterobacterales</taxon>
        <taxon>Enterobacteriaceae</taxon>
        <taxon>Superficieibacter</taxon>
    </lineage>
</organism>
<evidence type="ECO:0000313" key="14">
    <source>
        <dbReference type="EMBL" id="POP46737.1"/>
    </source>
</evidence>
<evidence type="ECO:0000256" key="3">
    <source>
        <dbReference type="ARBA" id="ARBA00011557"/>
    </source>
</evidence>
<comment type="similarity">
    <text evidence="2">Belongs to the binding-protein-dependent transport system permease family. UgpAE subfamily.</text>
</comment>
<dbReference type="PROSITE" id="PS50928">
    <property type="entry name" value="ABC_TM1"/>
    <property type="match status" value="1"/>
</dbReference>
<keyword evidence="8 11" id="KW-0812">Transmembrane</keyword>
<dbReference type="PANTHER" id="PTHR43744">
    <property type="entry name" value="ABC TRANSPORTER PERMEASE PROTEIN MG189-RELATED-RELATED"/>
    <property type="match status" value="1"/>
</dbReference>
<dbReference type="Gene3D" id="1.10.3720.10">
    <property type="entry name" value="MetI-like"/>
    <property type="match status" value="1"/>
</dbReference>
<gene>
    <name evidence="12" type="primary">ugpE</name>
    <name evidence="15" type="ORF">CHU32_07415</name>
    <name evidence="14" type="ORF">CHU33_04460</name>
</gene>
<feature type="domain" description="ABC transmembrane type-1" evidence="13">
    <location>
        <begin position="81"/>
        <end position="274"/>
    </location>
</feature>
<evidence type="ECO:0000256" key="5">
    <source>
        <dbReference type="ARBA" id="ARBA00022448"/>
    </source>
</evidence>
<feature type="transmembrane region" description="Helical" evidence="11">
    <location>
        <begin position="149"/>
        <end position="168"/>
    </location>
</feature>
<evidence type="ECO:0000259" key="13">
    <source>
        <dbReference type="PROSITE" id="PS50928"/>
    </source>
</evidence>
<feature type="transmembrane region" description="Helical" evidence="11">
    <location>
        <begin position="116"/>
        <end position="143"/>
    </location>
</feature>
<keyword evidence="6 12" id="KW-1003">Cell membrane</keyword>
<dbReference type="Proteomes" id="UP000237073">
    <property type="component" value="Unassembled WGS sequence"/>
</dbReference>
<dbReference type="Proteomes" id="UP000247005">
    <property type="component" value="Unassembled WGS sequence"/>
</dbReference>
<evidence type="ECO:0000256" key="11">
    <source>
        <dbReference type="RuleBase" id="RU363032"/>
    </source>
</evidence>
<dbReference type="CDD" id="cd06261">
    <property type="entry name" value="TM_PBP2"/>
    <property type="match status" value="1"/>
</dbReference>
<feature type="transmembrane region" description="Helical" evidence="11">
    <location>
        <begin position="206"/>
        <end position="228"/>
    </location>
</feature>
<dbReference type="AlphaFoldDB" id="A0A2P5GSE7"/>
<dbReference type="EMBL" id="PQGE01000003">
    <property type="protein sequence ID" value="POP46737.1"/>
    <property type="molecule type" value="Genomic_DNA"/>
</dbReference>
<evidence type="ECO:0000256" key="9">
    <source>
        <dbReference type="ARBA" id="ARBA00022989"/>
    </source>
</evidence>
<accession>A0A2P5GSE7</accession>
<evidence type="ECO:0000256" key="4">
    <source>
        <dbReference type="ARBA" id="ARBA00020515"/>
    </source>
</evidence>
<dbReference type="GO" id="GO:0005886">
    <property type="term" value="C:plasma membrane"/>
    <property type="evidence" value="ECO:0007669"/>
    <property type="project" value="UniProtKB-SubCell"/>
</dbReference>
<evidence type="ECO:0000256" key="1">
    <source>
        <dbReference type="ARBA" id="ARBA00004429"/>
    </source>
</evidence>
<dbReference type="EMBL" id="PQGD01000005">
    <property type="protein sequence ID" value="POP49475.1"/>
    <property type="molecule type" value="Genomic_DNA"/>
</dbReference>
<evidence type="ECO:0000313" key="16">
    <source>
        <dbReference type="Proteomes" id="UP000237073"/>
    </source>
</evidence>
<proteinExistence type="inferred from homology"/>
<dbReference type="InterPro" id="IPR035906">
    <property type="entry name" value="MetI-like_sf"/>
</dbReference>
<evidence type="ECO:0000256" key="7">
    <source>
        <dbReference type="ARBA" id="ARBA00022519"/>
    </source>
</evidence>
<comment type="subunit">
    <text evidence="3 12">The complex is composed of two ATP-binding proteins (UgpC), two transmembrane proteins (UgpA and UgpE) and a solute-binding protein (UgpB).</text>
</comment>
<evidence type="ECO:0000313" key="17">
    <source>
        <dbReference type="Proteomes" id="UP000247005"/>
    </source>
</evidence>
<dbReference type="GO" id="GO:0055085">
    <property type="term" value="P:transmembrane transport"/>
    <property type="evidence" value="ECO:0007669"/>
    <property type="project" value="InterPro"/>
</dbReference>
<keyword evidence="16" id="KW-1185">Reference proteome</keyword>
<dbReference type="PANTHER" id="PTHR43744:SF8">
    <property type="entry name" value="SN-GLYCEROL-3-PHOSPHATE TRANSPORT SYSTEM PERMEASE PROTEIN UGPE"/>
    <property type="match status" value="1"/>
</dbReference>
<keyword evidence="5 11" id="KW-0813">Transport</keyword>
<dbReference type="Pfam" id="PF00528">
    <property type="entry name" value="BPD_transp_1"/>
    <property type="match status" value="1"/>
</dbReference>
<evidence type="ECO:0000256" key="6">
    <source>
        <dbReference type="ARBA" id="ARBA00022475"/>
    </source>
</evidence>